<comment type="pathway">
    <text evidence="2">Cofactor biosynthesis; NAD(+) biosynthesis; iminoaspartate from L-aspartate (oxidase route): step 1/1.</text>
</comment>
<proteinExistence type="inferred from homology"/>
<dbReference type="SUPFAM" id="SSF56425">
    <property type="entry name" value="Succinate dehydrogenase/fumarate reductase flavoprotein, catalytic domain"/>
    <property type="match status" value="1"/>
</dbReference>
<dbReference type="SUPFAM" id="SSF51905">
    <property type="entry name" value="FAD/NAD(P)-binding domain"/>
    <property type="match status" value="1"/>
</dbReference>
<dbReference type="InterPro" id="IPR036188">
    <property type="entry name" value="FAD/NAD-bd_sf"/>
</dbReference>
<gene>
    <name evidence="13" type="ORF">I6U51_22585</name>
</gene>
<dbReference type="EC" id="1.4.3.16" evidence="4"/>
<evidence type="ECO:0000313" key="13">
    <source>
        <dbReference type="EMBL" id="MBI6875464.1"/>
    </source>
</evidence>
<keyword evidence="14" id="KW-1185">Reference proteome</keyword>
<accession>A0A934I0F2</accession>
<comment type="similarity">
    <text evidence="3">Belongs to the FAD-dependent oxidoreductase 2 family. NadB subfamily.</text>
</comment>
<dbReference type="GO" id="GO:0034628">
    <property type="term" value="P:'de novo' NAD+ biosynthetic process from L-aspartate"/>
    <property type="evidence" value="ECO:0007669"/>
    <property type="project" value="TreeGrafter"/>
</dbReference>
<evidence type="ECO:0000256" key="9">
    <source>
        <dbReference type="ARBA" id="ARBA00023002"/>
    </source>
</evidence>
<reference evidence="13" key="1">
    <citation type="submission" date="2020-12" db="EMBL/GenBank/DDBJ databases">
        <title>Clostridium thailandense sp. nov., a novel acetogenic bacterium isolated from peat land soil in Thailand.</title>
        <authorList>
            <person name="Chaikitkaew S."/>
            <person name="Birkeland N.K."/>
        </authorList>
    </citation>
    <scope>NUCLEOTIDE SEQUENCE</scope>
    <source>
        <strain evidence="13">DSM 17425</strain>
    </source>
</reference>
<dbReference type="InterPro" id="IPR027477">
    <property type="entry name" value="Succ_DH/fumarate_Rdtase_cat_sf"/>
</dbReference>
<sequence length="433" mass="48342">MELITDVLIIGTGVAGLYSALNLSDNLNVVMISKGRKDECNTALAQGGISVARGYTDIDLFTEDTLKAGKYENDIDAVKVLVEESIDNISALCKLGVDFERDIEGLCFTREGAHSINRIVYYKDITGKRVEEILLNKVKSKNNITIYENCELVEILKNNNMCTGAICIKDNEQIDIHAKVSILATGGIGGIFKNSTNQRIITGDGISIAIRNNIKVKNLDYIQFHPTAFFDESLNSRKFLISESIRGEGGKLINNRGERFVDELLSRDIVTKHICEEKIKTNSKNVYLDVSFMSKDFLLKRFPNIYEECLKNGVDICKEPIPVSPAQHYFMGGIDVNLYGQTSMSNLYAFGEVSCTGVHGANRLASNSLLEGLVFSRRGAEKINKEIKSMQVKITKPEKIQCTLDYYKNLNRDVLINTLCKLRGDIRNELVTC</sequence>
<dbReference type="FunFam" id="3.90.700.10:FF:000002">
    <property type="entry name" value="L-aspartate oxidase"/>
    <property type="match status" value="1"/>
</dbReference>
<keyword evidence="9 13" id="KW-0560">Oxidoreductase</keyword>
<feature type="domain" description="FAD-dependent oxidoreductase 2 FAD-binding" evidence="12">
    <location>
        <begin position="6"/>
        <end position="369"/>
    </location>
</feature>
<dbReference type="RefSeq" id="WP_211144808.1">
    <property type="nucleotide sequence ID" value="NZ_JAEEGB010000045.1"/>
</dbReference>
<dbReference type="EMBL" id="JAEEGB010000045">
    <property type="protein sequence ID" value="MBI6875464.1"/>
    <property type="molecule type" value="Genomic_DNA"/>
</dbReference>
<evidence type="ECO:0000256" key="8">
    <source>
        <dbReference type="ARBA" id="ARBA00022827"/>
    </source>
</evidence>
<comment type="cofactor">
    <cofactor evidence="1">
        <name>FAD</name>
        <dbReference type="ChEBI" id="CHEBI:57692"/>
    </cofactor>
</comment>
<dbReference type="PRINTS" id="PR00368">
    <property type="entry name" value="FADPNR"/>
</dbReference>
<evidence type="ECO:0000259" key="12">
    <source>
        <dbReference type="Pfam" id="PF00890"/>
    </source>
</evidence>
<comment type="caution">
    <text evidence="13">The sequence shown here is derived from an EMBL/GenBank/DDBJ whole genome shotgun (WGS) entry which is preliminary data.</text>
</comment>
<evidence type="ECO:0000256" key="11">
    <source>
        <dbReference type="ARBA" id="ARBA00048305"/>
    </source>
</evidence>
<dbReference type="PANTHER" id="PTHR42716:SF2">
    <property type="entry name" value="L-ASPARTATE OXIDASE, CHLOROPLASTIC"/>
    <property type="match status" value="1"/>
</dbReference>
<dbReference type="GO" id="GO:0008734">
    <property type="term" value="F:L-aspartate oxidase activity"/>
    <property type="evidence" value="ECO:0007669"/>
    <property type="project" value="UniProtKB-EC"/>
</dbReference>
<comment type="catalytic activity">
    <reaction evidence="11">
        <text>L-aspartate + O2 = iminosuccinate + H2O2</text>
        <dbReference type="Rhea" id="RHEA:25876"/>
        <dbReference type="ChEBI" id="CHEBI:15379"/>
        <dbReference type="ChEBI" id="CHEBI:16240"/>
        <dbReference type="ChEBI" id="CHEBI:29991"/>
        <dbReference type="ChEBI" id="CHEBI:77875"/>
        <dbReference type="EC" id="1.4.3.16"/>
    </reaction>
    <physiologicalReaction direction="left-to-right" evidence="11">
        <dbReference type="Rhea" id="RHEA:25877"/>
    </physiologicalReaction>
</comment>
<dbReference type="Gene3D" id="3.90.700.10">
    <property type="entry name" value="Succinate dehydrogenase/fumarate reductase flavoprotein, catalytic domain"/>
    <property type="match status" value="1"/>
</dbReference>
<dbReference type="Gene3D" id="3.50.50.60">
    <property type="entry name" value="FAD/NAD(P)-binding domain"/>
    <property type="match status" value="1"/>
</dbReference>
<name>A0A934I0F2_9CLOT</name>
<evidence type="ECO:0000256" key="5">
    <source>
        <dbReference type="ARBA" id="ARBA00021901"/>
    </source>
</evidence>
<keyword evidence="8" id="KW-0274">FAD</keyword>
<evidence type="ECO:0000256" key="7">
    <source>
        <dbReference type="ARBA" id="ARBA00022642"/>
    </source>
</evidence>
<evidence type="ECO:0000256" key="10">
    <source>
        <dbReference type="ARBA" id="ARBA00030386"/>
    </source>
</evidence>
<organism evidence="13 14">
    <name type="scientific">Clostridium aciditolerans</name>
    <dbReference type="NCBI Taxonomy" id="339861"/>
    <lineage>
        <taxon>Bacteria</taxon>
        <taxon>Bacillati</taxon>
        <taxon>Bacillota</taxon>
        <taxon>Clostridia</taxon>
        <taxon>Eubacteriales</taxon>
        <taxon>Clostridiaceae</taxon>
        <taxon>Clostridium</taxon>
    </lineage>
</organism>
<dbReference type="GO" id="GO:0033765">
    <property type="term" value="F:steroid dehydrogenase activity, acting on the CH-CH group of donors"/>
    <property type="evidence" value="ECO:0007669"/>
    <property type="project" value="UniProtKB-ARBA"/>
</dbReference>
<evidence type="ECO:0000256" key="4">
    <source>
        <dbReference type="ARBA" id="ARBA00012173"/>
    </source>
</evidence>
<evidence type="ECO:0000256" key="2">
    <source>
        <dbReference type="ARBA" id="ARBA00004950"/>
    </source>
</evidence>
<dbReference type="PANTHER" id="PTHR42716">
    <property type="entry name" value="L-ASPARTATE OXIDASE"/>
    <property type="match status" value="1"/>
</dbReference>
<dbReference type="InterPro" id="IPR005288">
    <property type="entry name" value="NadB"/>
</dbReference>
<keyword evidence="6" id="KW-0285">Flavoprotein</keyword>
<dbReference type="Proteomes" id="UP000622687">
    <property type="component" value="Unassembled WGS sequence"/>
</dbReference>
<dbReference type="InterPro" id="IPR003953">
    <property type="entry name" value="FAD-dep_OxRdtase_2_FAD-bd"/>
</dbReference>
<dbReference type="AlphaFoldDB" id="A0A934I0F2"/>
<dbReference type="Pfam" id="PF00890">
    <property type="entry name" value="FAD_binding_2"/>
    <property type="match status" value="1"/>
</dbReference>
<evidence type="ECO:0000256" key="6">
    <source>
        <dbReference type="ARBA" id="ARBA00022630"/>
    </source>
</evidence>
<keyword evidence="7" id="KW-0662">Pyridine nucleotide biosynthesis</keyword>
<evidence type="ECO:0000256" key="3">
    <source>
        <dbReference type="ARBA" id="ARBA00008562"/>
    </source>
</evidence>
<protein>
    <recommendedName>
        <fullName evidence="5">L-aspartate oxidase</fullName>
        <ecNumber evidence="4">1.4.3.16</ecNumber>
    </recommendedName>
    <alternativeName>
        <fullName evidence="10">Quinolinate synthase B</fullName>
    </alternativeName>
</protein>
<dbReference type="NCBIfam" id="NF004820">
    <property type="entry name" value="PRK06175.1"/>
    <property type="match status" value="1"/>
</dbReference>
<evidence type="ECO:0000313" key="14">
    <source>
        <dbReference type="Proteomes" id="UP000622687"/>
    </source>
</evidence>
<evidence type="ECO:0000256" key="1">
    <source>
        <dbReference type="ARBA" id="ARBA00001974"/>
    </source>
</evidence>